<evidence type="ECO:0000313" key="7">
    <source>
        <dbReference type="EMBL" id="MFC5969753.1"/>
    </source>
</evidence>
<keyword evidence="3 6" id="KW-0812">Transmembrane</keyword>
<dbReference type="Proteomes" id="UP001596099">
    <property type="component" value="Unassembled WGS sequence"/>
</dbReference>
<dbReference type="PANTHER" id="PTHR30213:SF0">
    <property type="entry name" value="UPF0761 MEMBRANE PROTEIN YIHY"/>
    <property type="match status" value="1"/>
</dbReference>
<reference evidence="7 8" key="1">
    <citation type="journal article" date="2019" name="Int. J. Syst. Evol. Microbiol.">
        <title>The Global Catalogue of Microorganisms (GCM) 10K type strain sequencing project: providing services to taxonomists for standard genome sequencing and annotation.</title>
        <authorList>
            <consortium name="The Broad Institute Genomics Platform"/>
            <consortium name="The Broad Institute Genome Sequencing Center for Infectious Disease"/>
            <person name="Wu L."/>
            <person name="Ma J."/>
        </authorList>
    </citation>
    <scope>NUCLEOTIDE SEQUENCE [LARGE SCALE GENOMIC DNA]</scope>
    <source>
        <strain evidence="7 8">CGMCC 1.12543</strain>
    </source>
</reference>
<evidence type="ECO:0000256" key="4">
    <source>
        <dbReference type="ARBA" id="ARBA00022989"/>
    </source>
</evidence>
<dbReference type="EMBL" id="JBHSQH010000001">
    <property type="protein sequence ID" value="MFC5969753.1"/>
    <property type="molecule type" value="Genomic_DNA"/>
</dbReference>
<protein>
    <submittedName>
        <fullName evidence="7">YihY/virulence factor BrkB family protein</fullName>
    </submittedName>
</protein>
<comment type="subcellular location">
    <subcellularLocation>
        <location evidence="1">Cell membrane</location>
        <topology evidence="1">Multi-pass membrane protein</topology>
    </subcellularLocation>
</comment>
<dbReference type="GO" id="GO:0005886">
    <property type="term" value="C:plasma membrane"/>
    <property type="evidence" value="ECO:0007669"/>
    <property type="project" value="UniProtKB-SubCell"/>
</dbReference>
<organism evidence="7 8">
    <name type="scientific">Halomarina salina</name>
    <dbReference type="NCBI Taxonomy" id="1872699"/>
    <lineage>
        <taxon>Archaea</taxon>
        <taxon>Methanobacteriati</taxon>
        <taxon>Methanobacteriota</taxon>
        <taxon>Stenosarchaea group</taxon>
        <taxon>Halobacteria</taxon>
        <taxon>Halobacteriales</taxon>
        <taxon>Natronomonadaceae</taxon>
        <taxon>Halomarina</taxon>
    </lineage>
</organism>
<dbReference type="InterPro" id="IPR017039">
    <property type="entry name" value="Virul_fac_BrkB"/>
</dbReference>
<keyword evidence="4 6" id="KW-1133">Transmembrane helix</keyword>
<keyword evidence="5 6" id="KW-0472">Membrane</keyword>
<dbReference type="PIRSF" id="PIRSF035875">
    <property type="entry name" value="RNase_BN"/>
    <property type="match status" value="1"/>
</dbReference>
<name>A0ABD5RGU8_9EURY</name>
<keyword evidence="8" id="KW-1185">Reference proteome</keyword>
<feature type="transmembrane region" description="Helical" evidence="6">
    <location>
        <begin position="84"/>
        <end position="105"/>
    </location>
</feature>
<dbReference type="PANTHER" id="PTHR30213">
    <property type="entry name" value="INNER MEMBRANE PROTEIN YHJD"/>
    <property type="match status" value="1"/>
</dbReference>
<sequence>MFRQYDTAETALTIAESSYDQKIQYPAAALAYYGFVSLLPLLVLLVAVIGEPVTEPVRGGVFHFLTPQAQQAVSSGLDDASGKAGATLFAVVVLVWSAANVTAGFETMVGRVEGSSDDSLAARVRNAVSVLGSLGLGVASVVAATALFALLPGASHVFAGGLVVLFVALTLVFLPLYYVPTTEIPSLAAALPGTLTVAFGWTGLLAVVRYYVTHAATYAIYGVLSGIILVLTSLYVAAVVLMLGFVVNATFSDGTAVSNPPG</sequence>
<feature type="transmembrane region" description="Helical" evidence="6">
    <location>
        <begin position="30"/>
        <end position="50"/>
    </location>
</feature>
<feature type="transmembrane region" description="Helical" evidence="6">
    <location>
        <begin position="218"/>
        <end position="247"/>
    </location>
</feature>
<accession>A0ABD5RGU8</accession>
<evidence type="ECO:0000256" key="5">
    <source>
        <dbReference type="ARBA" id="ARBA00023136"/>
    </source>
</evidence>
<comment type="caution">
    <text evidence="7">The sequence shown here is derived from an EMBL/GenBank/DDBJ whole genome shotgun (WGS) entry which is preliminary data.</text>
</comment>
<feature type="transmembrane region" description="Helical" evidence="6">
    <location>
        <begin position="190"/>
        <end position="212"/>
    </location>
</feature>
<evidence type="ECO:0000256" key="2">
    <source>
        <dbReference type="ARBA" id="ARBA00022475"/>
    </source>
</evidence>
<dbReference type="AlphaFoldDB" id="A0ABD5RGU8"/>
<feature type="transmembrane region" description="Helical" evidence="6">
    <location>
        <begin position="126"/>
        <end position="151"/>
    </location>
</feature>
<dbReference type="RefSeq" id="WP_247418075.1">
    <property type="nucleotide sequence ID" value="NZ_JALLGW010000001.1"/>
</dbReference>
<evidence type="ECO:0000256" key="6">
    <source>
        <dbReference type="SAM" id="Phobius"/>
    </source>
</evidence>
<evidence type="ECO:0000256" key="1">
    <source>
        <dbReference type="ARBA" id="ARBA00004651"/>
    </source>
</evidence>
<keyword evidence="2" id="KW-1003">Cell membrane</keyword>
<feature type="transmembrane region" description="Helical" evidence="6">
    <location>
        <begin position="157"/>
        <end position="178"/>
    </location>
</feature>
<evidence type="ECO:0000256" key="3">
    <source>
        <dbReference type="ARBA" id="ARBA00022692"/>
    </source>
</evidence>
<gene>
    <name evidence="7" type="ORF">ACFPYI_00270</name>
</gene>
<proteinExistence type="predicted"/>
<dbReference type="Pfam" id="PF03631">
    <property type="entry name" value="Virul_fac_BrkB"/>
    <property type="match status" value="1"/>
</dbReference>
<evidence type="ECO:0000313" key="8">
    <source>
        <dbReference type="Proteomes" id="UP001596099"/>
    </source>
</evidence>